<evidence type="ECO:0000313" key="3">
    <source>
        <dbReference type="Proteomes" id="UP000018895"/>
    </source>
</evidence>
<keyword evidence="1" id="KW-0472">Membrane</keyword>
<comment type="caution">
    <text evidence="2">The sequence shown here is derived from an EMBL/GenBank/DDBJ whole genome shotgun (WGS) entry which is preliminary data.</text>
</comment>
<dbReference type="Proteomes" id="UP000018895">
    <property type="component" value="Unassembled WGS sequence"/>
</dbReference>
<protein>
    <submittedName>
        <fullName evidence="2">Uncharacterized protein</fullName>
    </submittedName>
</protein>
<organism evidence="2 3">
    <name type="scientific">Halalkalibacter hemicellulosilyticusJCM 9152</name>
    <dbReference type="NCBI Taxonomy" id="1236971"/>
    <lineage>
        <taxon>Bacteria</taxon>
        <taxon>Bacillati</taxon>
        <taxon>Bacillota</taxon>
        <taxon>Bacilli</taxon>
        <taxon>Bacillales</taxon>
        <taxon>Bacillaceae</taxon>
        <taxon>Halalkalibacter</taxon>
    </lineage>
</organism>
<feature type="transmembrane region" description="Helical" evidence="1">
    <location>
        <begin position="65"/>
        <end position="91"/>
    </location>
</feature>
<evidence type="ECO:0000313" key="2">
    <source>
        <dbReference type="EMBL" id="GAE29412.1"/>
    </source>
</evidence>
<dbReference type="AlphaFoldDB" id="W4QBV5"/>
<dbReference type="RefSeq" id="WP_035340971.1">
    <property type="nucleotide sequence ID" value="NZ_BAUU01000004.1"/>
</dbReference>
<dbReference type="EMBL" id="BAUU01000004">
    <property type="protein sequence ID" value="GAE29412.1"/>
    <property type="molecule type" value="Genomic_DNA"/>
</dbReference>
<keyword evidence="3" id="KW-1185">Reference proteome</keyword>
<feature type="transmembrane region" description="Helical" evidence="1">
    <location>
        <begin position="40"/>
        <end position="59"/>
    </location>
</feature>
<name>W4QBV5_9BACI</name>
<evidence type="ECO:0000256" key="1">
    <source>
        <dbReference type="SAM" id="Phobius"/>
    </source>
</evidence>
<keyword evidence="1" id="KW-0812">Transmembrane</keyword>
<sequence length="114" mass="12911">MIELTFVLYTMNMGIAVFVSGFYGSFMIQNTGKFEVHSTIAACIHVVLSVIAISSWFQLSLIVSWFEIIAGLVLGLFLFIIGQIALFIFLYEHKERWMKIYDSQFAEAGHSTNS</sequence>
<feature type="transmembrane region" description="Helical" evidence="1">
    <location>
        <begin position="6"/>
        <end position="28"/>
    </location>
</feature>
<proteinExistence type="predicted"/>
<accession>W4QBV5</accession>
<reference evidence="2" key="1">
    <citation type="journal article" date="2014" name="Genome Announc.">
        <title>Draft Genome Sequences of Three Alkaliphilic Bacillus Strains, Bacillus wakoensis JCM 9140T, Bacillus akibai JCM 9157T, and Bacillus hemicellulosilyticus JCM 9152T.</title>
        <authorList>
            <person name="Yuki M."/>
            <person name="Oshima K."/>
            <person name="Suda W."/>
            <person name="Oshida Y."/>
            <person name="Kitamura K."/>
            <person name="Iida T."/>
            <person name="Hattori M."/>
            <person name="Ohkuma M."/>
        </authorList>
    </citation>
    <scope>NUCLEOTIDE SEQUENCE [LARGE SCALE GENOMIC DNA]</scope>
    <source>
        <strain evidence="2">JCM 9152</strain>
    </source>
</reference>
<keyword evidence="1" id="KW-1133">Transmembrane helix</keyword>
<gene>
    <name evidence="2" type="ORF">JCM9152_769</name>
</gene>